<dbReference type="RefSeq" id="WP_315650413.1">
    <property type="nucleotide sequence ID" value="NZ_JAVXZY010000004.1"/>
</dbReference>
<gene>
    <name evidence="9" type="ORF">RQP53_11265</name>
</gene>
<accession>A0ABU3PCG7</accession>
<dbReference type="Gene3D" id="3.30.565.10">
    <property type="entry name" value="Histidine kinase-like ATPase, C-terminal domain"/>
    <property type="match status" value="1"/>
</dbReference>
<keyword evidence="5 9" id="KW-0418">Kinase</keyword>
<keyword evidence="10" id="KW-1185">Reference proteome</keyword>
<dbReference type="GO" id="GO:0016301">
    <property type="term" value="F:kinase activity"/>
    <property type="evidence" value="ECO:0007669"/>
    <property type="project" value="UniProtKB-KW"/>
</dbReference>
<comment type="caution">
    <text evidence="9">The sequence shown here is derived from an EMBL/GenBank/DDBJ whole genome shotgun (WGS) entry which is preliminary data.</text>
</comment>
<dbReference type="InterPro" id="IPR050980">
    <property type="entry name" value="2C_sensor_his_kinase"/>
</dbReference>
<dbReference type="SUPFAM" id="SSF55874">
    <property type="entry name" value="ATPase domain of HSP90 chaperone/DNA topoisomerase II/histidine kinase"/>
    <property type="match status" value="1"/>
</dbReference>
<evidence type="ECO:0000313" key="10">
    <source>
        <dbReference type="Proteomes" id="UP001246372"/>
    </source>
</evidence>
<keyword evidence="7" id="KW-0812">Transmembrane</keyword>
<dbReference type="InterPro" id="IPR003594">
    <property type="entry name" value="HATPase_dom"/>
</dbReference>
<dbReference type="PANTHER" id="PTHR44936">
    <property type="entry name" value="SENSOR PROTEIN CREC"/>
    <property type="match status" value="1"/>
</dbReference>
<dbReference type="Pfam" id="PF02518">
    <property type="entry name" value="HATPase_c"/>
    <property type="match status" value="1"/>
</dbReference>
<dbReference type="PANTHER" id="PTHR44936:SF10">
    <property type="entry name" value="SENSOR PROTEIN RSTB"/>
    <property type="match status" value="1"/>
</dbReference>
<evidence type="ECO:0000256" key="6">
    <source>
        <dbReference type="ARBA" id="ARBA00022840"/>
    </source>
</evidence>
<keyword evidence="4" id="KW-0547">Nucleotide-binding</keyword>
<evidence type="ECO:0000256" key="2">
    <source>
        <dbReference type="ARBA" id="ARBA00012438"/>
    </source>
</evidence>
<evidence type="ECO:0000256" key="1">
    <source>
        <dbReference type="ARBA" id="ARBA00000085"/>
    </source>
</evidence>
<protein>
    <recommendedName>
        <fullName evidence="2">histidine kinase</fullName>
        <ecNumber evidence="2">2.7.13.3</ecNumber>
    </recommendedName>
</protein>
<comment type="catalytic activity">
    <reaction evidence="1">
        <text>ATP + protein L-histidine = ADP + protein N-phospho-L-histidine.</text>
        <dbReference type="EC" id="2.7.13.3"/>
    </reaction>
</comment>
<keyword evidence="3" id="KW-0808">Transferase</keyword>
<keyword evidence="7" id="KW-0472">Membrane</keyword>
<evidence type="ECO:0000256" key="4">
    <source>
        <dbReference type="ARBA" id="ARBA00022741"/>
    </source>
</evidence>
<evidence type="ECO:0000259" key="8">
    <source>
        <dbReference type="PROSITE" id="PS50109"/>
    </source>
</evidence>
<evidence type="ECO:0000313" key="9">
    <source>
        <dbReference type="EMBL" id="MDT8999848.1"/>
    </source>
</evidence>
<feature type="domain" description="Histidine kinase" evidence="8">
    <location>
        <begin position="505"/>
        <end position="704"/>
    </location>
</feature>
<dbReference type="PROSITE" id="PS50109">
    <property type="entry name" value="HIS_KIN"/>
    <property type="match status" value="1"/>
</dbReference>
<evidence type="ECO:0000256" key="3">
    <source>
        <dbReference type="ARBA" id="ARBA00022679"/>
    </source>
</evidence>
<dbReference type="Proteomes" id="UP001246372">
    <property type="component" value="Unassembled WGS sequence"/>
</dbReference>
<name>A0ABU3PCG7_9BURK</name>
<dbReference type="InterPro" id="IPR005467">
    <property type="entry name" value="His_kinase_dom"/>
</dbReference>
<dbReference type="SMART" id="SM00387">
    <property type="entry name" value="HATPase_c"/>
    <property type="match status" value="1"/>
</dbReference>
<dbReference type="EMBL" id="JAVXZY010000004">
    <property type="protein sequence ID" value="MDT8999848.1"/>
    <property type="molecule type" value="Genomic_DNA"/>
</dbReference>
<evidence type="ECO:0000256" key="5">
    <source>
        <dbReference type="ARBA" id="ARBA00022777"/>
    </source>
</evidence>
<dbReference type="InterPro" id="IPR036890">
    <property type="entry name" value="HATPase_C_sf"/>
</dbReference>
<keyword evidence="6" id="KW-0067">ATP-binding</keyword>
<reference evidence="9" key="1">
    <citation type="submission" date="2023-09" db="EMBL/GenBank/DDBJ databases">
        <title>Paucibacter sp. APW11 Genome sequencing and assembly.</title>
        <authorList>
            <person name="Kim I."/>
        </authorList>
    </citation>
    <scope>NUCLEOTIDE SEQUENCE</scope>
    <source>
        <strain evidence="9">APW11</strain>
    </source>
</reference>
<dbReference type="EC" id="2.7.13.3" evidence="2"/>
<sequence length="710" mass="77416">MSQGQARAAWRGALRERWRLRPPLRLRLFFRAAFALLSLASVALALSMLREEKQLALRSYADGLHKNLAQISARLRHPSGQLALLNPQLGQQALQPANGLAPLLLPFGAIDFDDRGKAQQAVEMAGCAVQYPHGQLCVAVGNNPLAGGFVYVVGQFESGPLQPRLGGSLDWPRAHRARIELDMRDQRYVWIAPFEGSPAEDGKPQAGRLTGFALPASGATPSRPLRDFRGWLWQDARCLAAAEAEGTGTERCRRRSFFSVRLPVTLLQDEILSRQPGHWPPRDLAQMRLRLQILAPGAGAPLFDSGNPDAVAPFALSELRALLLPGEQLGLRRLDAKQDLLRLQGEPPGSASAPVWLTRLIDRLPPEAASPSLRATEWIDTAFGRYEIAVQGSQDSINASLAAVALRNGAYVLTMLVAILLTWLAIELSMMRRIALLTRRAAALRLGVRGMQDGDGPLAIDLADLRGRDELGLLGGVLDDLLKRVNEDLRRAQIRAEQEKDQWHAVGHEIMSPLQSLMALHGDASDPSHRYISRMQQAVRVLYGSASPSEAFQATQLQLGSLDLNEFLSHVAVNAPAEGIADVSYRGSGEPALALVDEFALEDVLTHLLRNAQRHREPGSAIQLTLMAEGESWCIAVFNRGHAIPEDLLERIFEYGVHGAGHGEGQRGQGLFVAKTYMAKMGGTISAHNGDGGVLLRLQLPRSLAQANSR</sequence>
<feature type="transmembrane region" description="Helical" evidence="7">
    <location>
        <begin position="410"/>
        <end position="430"/>
    </location>
</feature>
<organism evidence="9 10">
    <name type="scientific">Roseateles aquae</name>
    <dbReference type="NCBI Taxonomy" id="3077235"/>
    <lineage>
        <taxon>Bacteria</taxon>
        <taxon>Pseudomonadati</taxon>
        <taxon>Pseudomonadota</taxon>
        <taxon>Betaproteobacteria</taxon>
        <taxon>Burkholderiales</taxon>
        <taxon>Sphaerotilaceae</taxon>
        <taxon>Roseateles</taxon>
    </lineage>
</organism>
<evidence type="ECO:0000256" key="7">
    <source>
        <dbReference type="SAM" id="Phobius"/>
    </source>
</evidence>
<proteinExistence type="predicted"/>
<keyword evidence="7" id="KW-1133">Transmembrane helix</keyword>